<dbReference type="AlphaFoldDB" id="A0A8H7U905"/>
<accession>A0A8H7U905</accession>
<comment type="subcellular location">
    <subcellularLocation>
        <location evidence="1">Mitochondrion membrane</location>
        <topology evidence="1">Multi-pass membrane protein</topology>
    </subcellularLocation>
</comment>
<evidence type="ECO:0000256" key="6">
    <source>
        <dbReference type="SAM" id="Phobius"/>
    </source>
</evidence>
<feature type="non-terminal residue" evidence="7">
    <location>
        <position position="359"/>
    </location>
</feature>
<comment type="caution">
    <text evidence="7">The sequence shown here is derived from an EMBL/GenBank/DDBJ whole genome shotgun (WGS) entry which is preliminary data.</text>
</comment>
<dbReference type="PANTHER" id="PTHR28234">
    <property type="entry name" value="NUCLEAR CONTROL OF ATPASE PROTEIN 2"/>
    <property type="match status" value="1"/>
</dbReference>
<evidence type="ECO:0000313" key="8">
    <source>
        <dbReference type="Proteomes" id="UP000612746"/>
    </source>
</evidence>
<feature type="transmembrane region" description="Helical" evidence="6">
    <location>
        <begin position="224"/>
        <end position="243"/>
    </location>
</feature>
<gene>
    <name evidence="7" type="ORF">INT44_000179</name>
</gene>
<evidence type="ECO:0000256" key="2">
    <source>
        <dbReference type="ARBA" id="ARBA00022692"/>
    </source>
</evidence>
<dbReference type="InterPro" id="IPR013946">
    <property type="entry name" value="NCA2-like"/>
</dbReference>
<dbReference type="OrthoDB" id="413313at2759"/>
<evidence type="ECO:0000256" key="3">
    <source>
        <dbReference type="ARBA" id="ARBA00022989"/>
    </source>
</evidence>
<keyword evidence="2 6" id="KW-0812">Transmembrane</keyword>
<keyword evidence="4" id="KW-0496">Mitochondrion</keyword>
<evidence type="ECO:0000256" key="5">
    <source>
        <dbReference type="ARBA" id="ARBA00023136"/>
    </source>
</evidence>
<dbReference type="Pfam" id="PF08637">
    <property type="entry name" value="NCA2"/>
    <property type="match status" value="1"/>
</dbReference>
<evidence type="ECO:0000256" key="1">
    <source>
        <dbReference type="ARBA" id="ARBA00004225"/>
    </source>
</evidence>
<keyword evidence="8" id="KW-1185">Reference proteome</keyword>
<evidence type="ECO:0008006" key="9">
    <source>
        <dbReference type="Google" id="ProtNLM"/>
    </source>
</evidence>
<protein>
    <recommendedName>
        <fullName evidence="9">ATP synthase regulation protein NCA2</fullName>
    </recommendedName>
</protein>
<reference evidence="7" key="1">
    <citation type="submission" date="2020-12" db="EMBL/GenBank/DDBJ databases">
        <title>Metabolic potential, ecology and presence of endohyphal bacteria is reflected in genomic diversity of Mucoromycotina.</title>
        <authorList>
            <person name="Muszewska A."/>
            <person name="Okrasinska A."/>
            <person name="Steczkiewicz K."/>
            <person name="Drgas O."/>
            <person name="Orlowska M."/>
            <person name="Perlinska-Lenart U."/>
            <person name="Aleksandrzak-Piekarczyk T."/>
            <person name="Szatraj K."/>
            <person name="Zielenkiewicz U."/>
            <person name="Pilsyk S."/>
            <person name="Malc E."/>
            <person name="Mieczkowski P."/>
            <person name="Kruszewska J.S."/>
            <person name="Biernat P."/>
            <person name="Pawlowska J."/>
        </authorList>
    </citation>
    <scope>NUCLEOTIDE SEQUENCE</scope>
    <source>
        <strain evidence="7">WA0000051536</strain>
    </source>
</reference>
<keyword evidence="5 6" id="KW-0472">Membrane</keyword>
<dbReference type="Proteomes" id="UP000612746">
    <property type="component" value="Unassembled WGS sequence"/>
</dbReference>
<dbReference type="GO" id="GO:0005741">
    <property type="term" value="C:mitochondrial outer membrane"/>
    <property type="evidence" value="ECO:0007669"/>
    <property type="project" value="TreeGrafter"/>
</dbReference>
<organism evidence="7 8">
    <name type="scientific">Umbelopsis vinacea</name>
    <dbReference type="NCBI Taxonomy" id="44442"/>
    <lineage>
        <taxon>Eukaryota</taxon>
        <taxon>Fungi</taxon>
        <taxon>Fungi incertae sedis</taxon>
        <taxon>Mucoromycota</taxon>
        <taxon>Mucoromycotina</taxon>
        <taxon>Umbelopsidomycetes</taxon>
        <taxon>Umbelopsidales</taxon>
        <taxon>Umbelopsidaceae</taxon>
        <taxon>Umbelopsis</taxon>
    </lineage>
</organism>
<dbReference type="EMBL" id="JAEPRA010000017">
    <property type="protein sequence ID" value="KAG2174065.1"/>
    <property type="molecule type" value="Genomic_DNA"/>
</dbReference>
<sequence>STENALVLTWTTGYDFKDNKDMDSLIKALDDITMVMIPKCEEQYNRVIGIYGKPSFLTRYWAPLTLLYFGGNVAVKYVSRQQDNIKIWMNEAVETAQDFAIHWLWEPMLKVWDTIRMKDQQLALLSKEGLRSDMESLERMVAEFGRDHYHFTEEQVAQLSSQVREGDLSSVLKAYEEAIKSPVKNALRGDLIRTLLIQVQKTKVDVDLAMAALDKLLKSNELNFAFLAVAPSMILMWAVGAWIKGTWQKRTGVQVGKLGTPMRDSLREVERVLNQADTRSKDKSGNGLKLSCEQQGLVLCEVHLLRTYAQRLPQRNCIREKFIEDLRELENPNYNLEQRFRTIQRMARTWGFLTASQRL</sequence>
<name>A0A8H7U905_9FUNG</name>
<dbReference type="PANTHER" id="PTHR28234:SF1">
    <property type="entry name" value="NUCLEAR CONTROL OF ATPASE PROTEIN 2"/>
    <property type="match status" value="1"/>
</dbReference>
<proteinExistence type="predicted"/>
<evidence type="ECO:0000313" key="7">
    <source>
        <dbReference type="EMBL" id="KAG2174065.1"/>
    </source>
</evidence>
<evidence type="ECO:0000256" key="4">
    <source>
        <dbReference type="ARBA" id="ARBA00023128"/>
    </source>
</evidence>
<keyword evidence="3 6" id="KW-1133">Transmembrane helix</keyword>